<evidence type="ECO:0000313" key="1">
    <source>
        <dbReference type="EMBL" id="EJW93179.1"/>
    </source>
</evidence>
<accession>J9G0T9</accession>
<dbReference type="PROSITE" id="PS51257">
    <property type="entry name" value="PROKAR_LIPOPROTEIN"/>
    <property type="match status" value="1"/>
</dbReference>
<organism evidence="1">
    <name type="scientific">gut metagenome</name>
    <dbReference type="NCBI Taxonomy" id="749906"/>
    <lineage>
        <taxon>unclassified sequences</taxon>
        <taxon>metagenomes</taxon>
        <taxon>organismal metagenomes</taxon>
    </lineage>
</organism>
<protein>
    <submittedName>
        <fullName evidence="1">Copper resistance lipoprotein NlpE</fullName>
    </submittedName>
</protein>
<comment type="caution">
    <text evidence="1">The sequence shown here is derived from an EMBL/GenBank/DDBJ whole genome shotgun (WGS) entry which is preliminary data.</text>
</comment>
<dbReference type="EMBL" id="AMCI01007124">
    <property type="protein sequence ID" value="EJW93179.1"/>
    <property type="molecule type" value="Genomic_DNA"/>
</dbReference>
<dbReference type="InterPro" id="IPR007298">
    <property type="entry name" value="Cu-R_lipoprotein_NlpE"/>
</dbReference>
<sequence length="191" mass="21026">MKKMNLALAAALLISMAACTNSPKKEAATTEPATTAAVATATDTTTTLVMTGTFEGILPAASSEGIRTSLTVNADSTYSYKQEYIGEKDANFETSGVYHLIGKDLIELVTPSSGEKTYYKRVETGYMLSDSLGTVNQGELAEHYILKLRLIFSFDIETREEVLQAFSLLFFEDYTSQPSTSRWNLFHFNHS</sequence>
<proteinExistence type="predicted"/>
<dbReference type="AlphaFoldDB" id="J9G0T9"/>
<reference evidence="1" key="1">
    <citation type="journal article" date="2012" name="PLoS ONE">
        <title>Gene sets for utilization of primary and secondary nutrition supplies in the distal gut of endangered iberian lynx.</title>
        <authorList>
            <person name="Alcaide M."/>
            <person name="Messina E."/>
            <person name="Richter M."/>
            <person name="Bargiela R."/>
            <person name="Peplies J."/>
            <person name="Huws S.A."/>
            <person name="Newbold C.J."/>
            <person name="Golyshin P.N."/>
            <person name="Simon M.A."/>
            <person name="Lopez G."/>
            <person name="Yakimov M.M."/>
            <person name="Ferrer M."/>
        </authorList>
    </citation>
    <scope>NUCLEOTIDE SEQUENCE</scope>
</reference>
<name>J9G0T9_9ZZZZ</name>
<dbReference type="Gene3D" id="2.40.128.640">
    <property type="match status" value="1"/>
</dbReference>
<gene>
    <name evidence="1" type="ORF">EVA_18722</name>
</gene>
<dbReference type="Pfam" id="PF04170">
    <property type="entry name" value="NlpE"/>
    <property type="match status" value="1"/>
</dbReference>
<keyword evidence="1" id="KW-0449">Lipoprotein</keyword>